<reference evidence="10" key="1">
    <citation type="submission" date="2012-12" db="EMBL/GenBank/DDBJ databases">
        <authorList>
            <person name="Hellsten U."/>
            <person name="Grimwood J."/>
            <person name="Chapman J.A."/>
            <person name="Shapiro H."/>
            <person name="Aerts A."/>
            <person name="Otillar R.P."/>
            <person name="Terry A.Y."/>
            <person name="Boore J.L."/>
            <person name="Simakov O."/>
            <person name="Marletaz F."/>
            <person name="Cho S.-J."/>
            <person name="Edsinger-Gonzales E."/>
            <person name="Havlak P."/>
            <person name="Kuo D.-H."/>
            <person name="Larsson T."/>
            <person name="Lv J."/>
            <person name="Arendt D."/>
            <person name="Savage R."/>
            <person name="Osoegawa K."/>
            <person name="de Jong P."/>
            <person name="Lindberg D.R."/>
            <person name="Seaver E.C."/>
            <person name="Weisblat D.A."/>
            <person name="Putnam N.H."/>
            <person name="Grigoriev I.V."/>
            <person name="Rokhsar D.S."/>
        </authorList>
    </citation>
    <scope>NUCLEOTIDE SEQUENCE</scope>
    <source>
        <strain evidence="10">I ESC-2004</strain>
    </source>
</reference>
<dbReference type="CDD" id="cd02440">
    <property type="entry name" value="AdoMet_MTases"/>
    <property type="match status" value="1"/>
</dbReference>
<dbReference type="PANTHER" id="PTHR44068">
    <property type="entry name" value="ZGC:194242"/>
    <property type="match status" value="1"/>
</dbReference>
<dbReference type="EMBL" id="AMQN01001120">
    <property type="status" value="NOT_ANNOTATED_CDS"/>
    <property type="molecule type" value="Genomic_DNA"/>
</dbReference>
<dbReference type="EC" id="2.1.1.-" evidence="6"/>
<dbReference type="InterPro" id="IPR013216">
    <property type="entry name" value="Methyltransf_11"/>
</dbReference>
<reference evidence="9" key="3">
    <citation type="submission" date="2015-06" db="UniProtKB">
        <authorList>
            <consortium name="EnsemblMetazoa"/>
        </authorList>
    </citation>
    <scope>IDENTIFICATION</scope>
</reference>
<dbReference type="InterPro" id="IPR013705">
    <property type="entry name" value="Sterol_MeTrfase_C"/>
</dbReference>
<evidence type="ECO:0000256" key="2">
    <source>
        <dbReference type="ARBA" id="ARBA00022679"/>
    </source>
</evidence>
<evidence type="ECO:0000313" key="8">
    <source>
        <dbReference type="EMBL" id="ELU07827.1"/>
    </source>
</evidence>
<accession>R7UV52</accession>
<evidence type="ECO:0000256" key="3">
    <source>
        <dbReference type="ARBA" id="ARBA00022691"/>
    </source>
</evidence>
<name>R7UV52_CAPTE</name>
<dbReference type="SUPFAM" id="SSF53335">
    <property type="entry name" value="S-adenosyl-L-methionine-dependent methyltransferases"/>
    <property type="match status" value="1"/>
</dbReference>
<dbReference type="Gene3D" id="3.40.50.150">
    <property type="entry name" value="Vaccinia Virus protein VP39"/>
    <property type="match status" value="1"/>
</dbReference>
<reference evidence="8 10" key="2">
    <citation type="journal article" date="2013" name="Nature">
        <title>Insights into bilaterian evolution from three spiralian genomes.</title>
        <authorList>
            <person name="Simakov O."/>
            <person name="Marletaz F."/>
            <person name="Cho S.J."/>
            <person name="Edsinger-Gonzales E."/>
            <person name="Havlak P."/>
            <person name="Hellsten U."/>
            <person name="Kuo D.H."/>
            <person name="Larsson T."/>
            <person name="Lv J."/>
            <person name="Arendt D."/>
            <person name="Savage R."/>
            <person name="Osoegawa K."/>
            <person name="de Jong P."/>
            <person name="Grimwood J."/>
            <person name="Chapman J.A."/>
            <person name="Shapiro H."/>
            <person name="Aerts A."/>
            <person name="Otillar R.P."/>
            <person name="Terry A.Y."/>
            <person name="Boore J.L."/>
            <person name="Grigoriev I.V."/>
            <person name="Lindberg D.R."/>
            <person name="Seaver E.C."/>
            <person name="Weisblat D.A."/>
            <person name="Putnam N.H."/>
            <person name="Rokhsar D.S."/>
        </authorList>
    </citation>
    <scope>NUCLEOTIDE SEQUENCE</scope>
    <source>
        <strain evidence="8 10">I ESC-2004</strain>
    </source>
</reference>
<gene>
    <name evidence="8" type="ORF">CAPTEDRAFT_193200</name>
</gene>
<dbReference type="Pfam" id="PF08241">
    <property type="entry name" value="Methyltransf_11"/>
    <property type="match status" value="1"/>
</dbReference>
<dbReference type="InterPro" id="IPR050447">
    <property type="entry name" value="Erg6_SMT_methyltransf"/>
</dbReference>
<organism evidence="8">
    <name type="scientific">Capitella teleta</name>
    <name type="common">Polychaete worm</name>
    <dbReference type="NCBI Taxonomy" id="283909"/>
    <lineage>
        <taxon>Eukaryota</taxon>
        <taxon>Metazoa</taxon>
        <taxon>Spiralia</taxon>
        <taxon>Lophotrochozoa</taxon>
        <taxon>Annelida</taxon>
        <taxon>Polychaeta</taxon>
        <taxon>Sedentaria</taxon>
        <taxon>Scolecida</taxon>
        <taxon>Capitellidae</taxon>
        <taxon>Capitella</taxon>
    </lineage>
</organism>
<dbReference type="OrthoDB" id="8300214at2759"/>
<evidence type="ECO:0000259" key="7">
    <source>
        <dbReference type="PROSITE" id="PS51685"/>
    </source>
</evidence>
<dbReference type="PANTHER" id="PTHR44068:SF1">
    <property type="entry name" value="HYPOTHETICAL LOC100005854"/>
    <property type="match status" value="1"/>
</dbReference>
<dbReference type="PROSITE" id="PS51685">
    <property type="entry name" value="SAM_MT_ERG6_SMT"/>
    <property type="match status" value="1"/>
</dbReference>
<dbReference type="EnsemblMetazoa" id="CapteT193200">
    <property type="protein sequence ID" value="CapteP193200"/>
    <property type="gene ID" value="CapteG193200"/>
</dbReference>
<evidence type="ECO:0000313" key="9">
    <source>
        <dbReference type="EnsemblMetazoa" id="CapteP193200"/>
    </source>
</evidence>
<dbReference type="Proteomes" id="UP000014760">
    <property type="component" value="Unassembled WGS sequence"/>
</dbReference>
<evidence type="ECO:0000256" key="6">
    <source>
        <dbReference type="RuleBase" id="RU362025"/>
    </source>
</evidence>
<keyword evidence="3 5" id="KW-0949">S-adenosyl-L-methionine</keyword>
<proteinExistence type="inferred from homology"/>
<evidence type="ECO:0000256" key="1">
    <source>
        <dbReference type="ARBA" id="ARBA00022603"/>
    </source>
</evidence>
<sequence length="299" mass="33581">MTNHYYDLVTDFYEYGWGDSFHFATQDKGESREHSFAKHEYRLALKLGIQKGETVLDIGCGIGGPARSIAAFSECKVIGLNCNEYQIKRAEFRTRRIGLQNQCSFVKGDFNDIPFPCETFKRVYAVEATCHAVTLEQVYSEVFRVLKPGGVFANYEWIVTDKFNPNDPHHLKIKDDILEGDALPELRTAAEIVSTLRRVGFEVQEAEDWALKSQIPWWSELSSTNWSLTNFKSTPAGRWMTHLALVGMEMVGLATKGSVKTHHMLCKGADACALGGKEGIFSPMLLLVARKPTVVPHTP</sequence>
<evidence type="ECO:0000313" key="10">
    <source>
        <dbReference type="Proteomes" id="UP000014760"/>
    </source>
</evidence>
<dbReference type="GO" id="GO:0003838">
    <property type="term" value="F:sterol 24-C-methyltransferase activity"/>
    <property type="evidence" value="ECO:0007669"/>
    <property type="project" value="TreeGrafter"/>
</dbReference>
<feature type="domain" description="SAM-dependent methyltransferase Erg6/SMT-type" evidence="7">
    <location>
        <begin position="5"/>
        <end position="292"/>
    </location>
</feature>
<dbReference type="HOGENOM" id="CLU_039068_5_0_1"/>
<keyword evidence="2 5" id="KW-0808">Transferase</keyword>
<protein>
    <recommendedName>
        <fullName evidence="6">Methyltransferase</fullName>
        <ecNumber evidence="6">2.1.1.-</ecNumber>
    </recommendedName>
</protein>
<evidence type="ECO:0000256" key="5">
    <source>
        <dbReference type="PROSITE-ProRule" id="PRU01022"/>
    </source>
</evidence>
<dbReference type="GO" id="GO:0005783">
    <property type="term" value="C:endoplasmic reticulum"/>
    <property type="evidence" value="ECO:0007669"/>
    <property type="project" value="TreeGrafter"/>
</dbReference>
<dbReference type="OMA" id="AFNKAMH"/>
<keyword evidence="10" id="KW-1185">Reference proteome</keyword>
<dbReference type="GO" id="GO:0032259">
    <property type="term" value="P:methylation"/>
    <property type="evidence" value="ECO:0007669"/>
    <property type="project" value="UniProtKB-KW"/>
</dbReference>
<dbReference type="EMBL" id="KB299619">
    <property type="protein sequence ID" value="ELU07827.1"/>
    <property type="molecule type" value="Genomic_DNA"/>
</dbReference>
<comment type="similarity">
    <text evidence="4 5 6">Belongs to the class I-like SAM-binding methyltransferase superfamily. Erg6/SMT family.</text>
</comment>
<dbReference type="InterPro" id="IPR030384">
    <property type="entry name" value="MeTrfase_SMT"/>
</dbReference>
<dbReference type="Pfam" id="PF08498">
    <property type="entry name" value="Sterol_MT_C"/>
    <property type="match status" value="1"/>
</dbReference>
<keyword evidence="1 5" id="KW-0489">Methyltransferase</keyword>
<dbReference type="STRING" id="283909.R7UV52"/>
<dbReference type="InterPro" id="IPR029063">
    <property type="entry name" value="SAM-dependent_MTases_sf"/>
</dbReference>
<dbReference type="AlphaFoldDB" id="R7UV52"/>
<evidence type="ECO:0000256" key="4">
    <source>
        <dbReference type="ARBA" id="ARBA00038188"/>
    </source>
</evidence>
<dbReference type="GO" id="GO:0016126">
    <property type="term" value="P:sterol biosynthetic process"/>
    <property type="evidence" value="ECO:0007669"/>
    <property type="project" value="TreeGrafter"/>
</dbReference>